<dbReference type="GeneID" id="20235614"/>
<keyword evidence="8" id="KW-1185">Reference proteome</keyword>
<name>V4B4F3_LOTGI</name>
<keyword evidence="2" id="KW-0156">Chromatin regulator</keyword>
<dbReference type="Gene3D" id="1.10.10.60">
    <property type="entry name" value="Homeodomain-like"/>
    <property type="match status" value="1"/>
</dbReference>
<feature type="compositionally biased region" description="Acidic residues" evidence="5">
    <location>
        <begin position="243"/>
        <end position="278"/>
    </location>
</feature>
<dbReference type="InterPro" id="IPR014876">
    <property type="entry name" value="DEK_C"/>
</dbReference>
<evidence type="ECO:0000256" key="5">
    <source>
        <dbReference type="SAM" id="MobiDB-lite"/>
    </source>
</evidence>
<dbReference type="AlphaFoldDB" id="V4B4F3"/>
<dbReference type="OMA" id="MIKKAPT"/>
<dbReference type="Proteomes" id="UP000030746">
    <property type="component" value="Unassembled WGS sequence"/>
</dbReference>
<feature type="region of interest" description="Disordered" evidence="5">
    <location>
        <begin position="206"/>
        <end position="362"/>
    </location>
</feature>
<dbReference type="SUPFAM" id="SSF109715">
    <property type="entry name" value="DEK C-terminal domain"/>
    <property type="match status" value="1"/>
</dbReference>
<organism evidence="7 8">
    <name type="scientific">Lottia gigantea</name>
    <name type="common">Giant owl limpet</name>
    <dbReference type="NCBI Taxonomy" id="225164"/>
    <lineage>
        <taxon>Eukaryota</taxon>
        <taxon>Metazoa</taxon>
        <taxon>Spiralia</taxon>
        <taxon>Lophotrochozoa</taxon>
        <taxon>Mollusca</taxon>
        <taxon>Gastropoda</taxon>
        <taxon>Patellogastropoda</taxon>
        <taxon>Lottioidea</taxon>
        <taxon>Lottiidae</taxon>
        <taxon>Lottia</taxon>
    </lineage>
</organism>
<dbReference type="GO" id="GO:0006325">
    <property type="term" value="P:chromatin organization"/>
    <property type="evidence" value="ECO:0007669"/>
    <property type="project" value="UniProtKB-KW"/>
</dbReference>
<dbReference type="GO" id="GO:0005634">
    <property type="term" value="C:nucleus"/>
    <property type="evidence" value="ECO:0007669"/>
    <property type="project" value="UniProtKB-SubCell"/>
</dbReference>
<evidence type="ECO:0000256" key="3">
    <source>
        <dbReference type="ARBA" id="ARBA00023125"/>
    </source>
</evidence>
<evidence type="ECO:0000259" key="6">
    <source>
        <dbReference type="PROSITE" id="PS51998"/>
    </source>
</evidence>
<accession>V4B4F3</accession>
<feature type="compositionally biased region" description="Acidic residues" evidence="5">
    <location>
        <begin position="1"/>
        <end position="11"/>
    </location>
</feature>
<feature type="compositionally biased region" description="Basic and acidic residues" evidence="5">
    <location>
        <begin position="73"/>
        <end position="85"/>
    </location>
</feature>
<dbReference type="KEGG" id="lgi:LOTGIDRAFT_152179"/>
<dbReference type="PANTHER" id="PTHR13468">
    <property type="entry name" value="DEK PROTEIN"/>
    <property type="match status" value="1"/>
</dbReference>
<dbReference type="RefSeq" id="XP_009043883.1">
    <property type="nucleotide sequence ID" value="XM_009045635.1"/>
</dbReference>
<evidence type="ECO:0000313" key="8">
    <source>
        <dbReference type="Proteomes" id="UP000030746"/>
    </source>
</evidence>
<evidence type="ECO:0000313" key="7">
    <source>
        <dbReference type="EMBL" id="ESP05338.1"/>
    </source>
</evidence>
<evidence type="ECO:0000256" key="1">
    <source>
        <dbReference type="ARBA" id="ARBA00004123"/>
    </source>
</evidence>
<keyword evidence="3" id="KW-0238">DNA-binding</keyword>
<evidence type="ECO:0000256" key="4">
    <source>
        <dbReference type="ARBA" id="ARBA00023242"/>
    </source>
</evidence>
<dbReference type="InterPro" id="IPR044198">
    <property type="entry name" value="DEK"/>
</dbReference>
<dbReference type="STRING" id="225164.V4B4F3"/>
<dbReference type="OrthoDB" id="370884at2759"/>
<dbReference type="GO" id="GO:2000779">
    <property type="term" value="P:regulation of double-strand break repair"/>
    <property type="evidence" value="ECO:0007669"/>
    <property type="project" value="TreeGrafter"/>
</dbReference>
<dbReference type="PANTHER" id="PTHR13468:SF1">
    <property type="entry name" value="PROTEIN DEK"/>
    <property type="match status" value="1"/>
</dbReference>
<protein>
    <recommendedName>
        <fullName evidence="6">DEK-C domain-containing protein</fullName>
    </recommendedName>
</protein>
<proteinExistence type="predicted"/>
<dbReference type="Pfam" id="PF08766">
    <property type="entry name" value="DEK_C"/>
    <property type="match status" value="1"/>
</dbReference>
<dbReference type="HOGENOM" id="CLU_041060_0_1_1"/>
<feature type="compositionally biased region" description="Basic and acidic residues" evidence="5">
    <location>
        <begin position="290"/>
        <end position="329"/>
    </location>
</feature>
<dbReference type="GO" id="GO:0042393">
    <property type="term" value="F:histone binding"/>
    <property type="evidence" value="ECO:0007669"/>
    <property type="project" value="TreeGrafter"/>
</dbReference>
<dbReference type="PROSITE" id="PS51998">
    <property type="entry name" value="DEK_C"/>
    <property type="match status" value="1"/>
</dbReference>
<dbReference type="EMBL" id="KB199650">
    <property type="protein sequence ID" value="ESP05338.1"/>
    <property type="molecule type" value="Genomic_DNA"/>
</dbReference>
<dbReference type="GO" id="GO:0003677">
    <property type="term" value="F:DNA binding"/>
    <property type="evidence" value="ECO:0007669"/>
    <property type="project" value="UniProtKB-KW"/>
</dbReference>
<gene>
    <name evidence="7" type="ORF">LOTGIDRAFT_152179</name>
</gene>
<feature type="region of interest" description="Disordered" evidence="5">
    <location>
        <begin position="1"/>
        <end position="101"/>
    </location>
</feature>
<feature type="compositionally biased region" description="Basic residues" evidence="5">
    <location>
        <begin position="214"/>
        <end position="233"/>
    </location>
</feature>
<reference evidence="7 8" key="1">
    <citation type="journal article" date="2013" name="Nature">
        <title>Insights into bilaterian evolution from three spiralian genomes.</title>
        <authorList>
            <person name="Simakov O."/>
            <person name="Marletaz F."/>
            <person name="Cho S.J."/>
            <person name="Edsinger-Gonzales E."/>
            <person name="Havlak P."/>
            <person name="Hellsten U."/>
            <person name="Kuo D.H."/>
            <person name="Larsson T."/>
            <person name="Lv J."/>
            <person name="Arendt D."/>
            <person name="Savage R."/>
            <person name="Osoegawa K."/>
            <person name="de Jong P."/>
            <person name="Grimwood J."/>
            <person name="Chapman J.A."/>
            <person name="Shapiro H."/>
            <person name="Aerts A."/>
            <person name="Otillar R.P."/>
            <person name="Terry A.Y."/>
            <person name="Boore J.L."/>
            <person name="Grigoriev I.V."/>
            <person name="Lindberg D.R."/>
            <person name="Seaver E.C."/>
            <person name="Weisblat D.A."/>
            <person name="Putnam N.H."/>
            <person name="Rokhsar D.S."/>
        </authorList>
    </citation>
    <scope>NUCLEOTIDE SEQUENCE [LARGE SCALE GENOMIC DNA]</scope>
</reference>
<evidence type="ECO:0000256" key="2">
    <source>
        <dbReference type="ARBA" id="ARBA00022853"/>
    </source>
</evidence>
<sequence>METSNNDETEEKENKDEIIPNVDSPPPSEPNTPSKSPEDTSSKPKKGKAIGYVSDSDEELPMGLLERPVVIESGKRERKKTDRLPVGEGFGSGQKKKIDIPEGKGEKLGNIAIIEFRINQHKAEDLKVFHRILFSRTGTANEIKKNIRLFNGFPFEVDDKEYTKRMSVLNKATLPQIKLMCAVLDIERKGTKVEIVNRLMNFLMKPTDSGKAVPKPKKKKSRTSGEKRKRTKKESKAKSKEDVSDDEDDDDDVKDTTLEDDDSSQEDNVDGDDSESEKEEAKPPKKKRRTESPKPQKTKSEKPKAEKTKAEKPKAKPKKEKKEKENGKKEKSKSKVTKDSDDSSDDEPLSKSISDPPGNDEIKKVIEKILDGADLEEVTMKTVVKQVYAKYPKFDLSDKKEFIKCTVKEIISFND</sequence>
<keyword evidence="4" id="KW-0539">Nucleus</keyword>
<feature type="domain" description="DEK-C" evidence="6">
    <location>
        <begin position="356"/>
        <end position="412"/>
    </location>
</feature>
<comment type="subcellular location">
    <subcellularLocation>
        <location evidence="1">Nucleus</location>
    </subcellularLocation>
</comment>
<dbReference type="CTD" id="20235614"/>